<dbReference type="Pfam" id="PF00014">
    <property type="entry name" value="Kunitz_BPTI"/>
    <property type="match status" value="1"/>
</dbReference>
<dbReference type="PRINTS" id="PR00759">
    <property type="entry name" value="BASICPTASE"/>
</dbReference>
<evidence type="ECO:0000256" key="7">
    <source>
        <dbReference type="SAM" id="SignalP"/>
    </source>
</evidence>
<evidence type="ECO:0000313" key="9">
    <source>
        <dbReference type="EMBL" id="BFF92430.1"/>
    </source>
</evidence>
<reference evidence="9 10" key="1">
    <citation type="submission" date="2024-02" db="EMBL/GenBank/DDBJ databases">
        <title>A chromosome-level genome assembly of Drosophila madeirensis, a fruit fly species endemic to Madeira island.</title>
        <authorList>
            <person name="Tomihara K."/>
            <person name="Llopart A."/>
            <person name="Yamamoto D."/>
        </authorList>
    </citation>
    <scope>NUCLEOTIDE SEQUENCE [LARGE SCALE GENOMIC DNA]</scope>
    <source>
        <strain evidence="9 10">RF1</strain>
    </source>
</reference>
<dbReference type="InterPro" id="IPR020901">
    <property type="entry name" value="Prtase_inh_Kunz-CS"/>
</dbReference>
<evidence type="ECO:0000259" key="8">
    <source>
        <dbReference type="PROSITE" id="PS50279"/>
    </source>
</evidence>
<dbReference type="PROSITE" id="PS00280">
    <property type="entry name" value="BPTI_KUNITZ_1"/>
    <property type="match status" value="1"/>
</dbReference>
<evidence type="ECO:0000256" key="2">
    <source>
        <dbReference type="ARBA" id="ARBA00022525"/>
    </source>
</evidence>
<accession>A0AAU9F9W5</accession>
<evidence type="ECO:0000256" key="5">
    <source>
        <dbReference type="ARBA" id="ARBA00022900"/>
    </source>
</evidence>
<gene>
    <name evidence="9" type="ORF">DMAD_10493</name>
</gene>
<dbReference type="InterPro" id="IPR050098">
    <property type="entry name" value="TFPI/VKTCI-like"/>
</dbReference>
<name>A0AAU9F9W5_DROMD</name>
<feature type="signal peptide" evidence="7">
    <location>
        <begin position="1"/>
        <end position="20"/>
    </location>
</feature>
<dbReference type="Gene3D" id="4.10.410.10">
    <property type="entry name" value="Pancreatic trypsin inhibitor Kunitz domain"/>
    <property type="match status" value="1"/>
</dbReference>
<sequence>MVKLMLNIVILSLLLYLASGLSPEQANERMKNCIKHSAYGYCRGQQTRWFYDTMTNNCKTFLYSGCGGNYNRFTSLSECLDYCTHPEISYDRK</sequence>
<proteinExistence type="predicted"/>
<organism evidence="9 10">
    <name type="scientific">Drosophila madeirensis</name>
    <name type="common">Fruit fly</name>
    <dbReference type="NCBI Taxonomy" id="30013"/>
    <lineage>
        <taxon>Eukaryota</taxon>
        <taxon>Metazoa</taxon>
        <taxon>Ecdysozoa</taxon>
        <taxon>Arthropoda</taxon>
        <taxon>Hexapoda</taxon>
        <taxon>Insecta</taxon>
        <taxon>Pterygota</taxon>
        <taxon>Neoptera</taxon>
        <taxon>Endopterygota</taxon>
        <taxon>Diptera</taxon>
        <taxon>Brachycera</taxon>
        <taxon>Muscomorpha</taxon>
        <taxon>Ephydroidea</taxon>
        <taxon>Drosophilidae</taxon>
        <taxon>Drosophila</taxon>
        <taxon>Sophophora</taxon>
    </lineage>
</organism>
<dbReference type="PANTHER" id="PTHR10083">
    <property type="entry name" value="KUNITZ-TYPE PROTEASE INHIBITOR-RELATED"/>
    <property type="match status" value="1"/>
</dbReference>
<keyword evidence="2" id="KW-0964">Secreted</keyword>
<evidence type="ECO:0000256" key="6">
    <source>
        <dbReference type="ARBA" id="ARBA00023157"/>
    </source>
</evidence>
<keyword evidence="6" id="KW-1015">Disulfide bond</keyword>
<keyword evidence="7" id="KW-0732">Signal</keyword>
<dbReference type="InterPro" id="IPR002223">
    <property type="entry name" value="Kunitz_BPTI"/>
</dbReference>
<evidence type="ECO:0000256" key="3">
    <source>
        <dbReference type="ARBA" id="ARBA00022656"/>
    </source>
</evidence>
<protein>
    <submittedName>
        <fullName evidence="9">PI-actitoxin-Axm2b-like</fullName>
    </submittedName>
</protein>
<dbReference type="CDD" id="cd00109">
    <property type="entry name" value="Kunitz-type"/>
    <property type="match status" value="1"/>
</dbReference>
<dbReference type="PANTHER" id="PTHR10083:SF217">
    <property type="entry name" value="BOOPHILIN-H2"/>
    <property type="match status" value="1"/>
</dbReference>
<dbReference type="GO" id="GO:0004867">
    <property type="term" value="F:serine-type endopeptidase inhibitor activity"/>
    <property type="evidence" value="ECO:0007669"/>
    <property type="project" value="UniProtKB-KW"/>
</dbReference>
<dbReference type="SUPFAM" id="SSF57362">
    <property type="entry name" value="BPTI-like"/>
    <property type="match status" value="1"/>
</dbReference>
<dbReference type="SMART" id="SM00131">
    <property type="entry name" value="KU"/>
    <property type="match status" value="1"/>
</dbReference>
<dbReference type="PROSITE" id="PS50279">
    <property type="entry name" value="BPTI_KUNITZ_2"/>
    <property type="match status" value="1"/>
</dbReference>
<keyword evidence="3" id="KW-0800">Toxin</keyword>
<feature type="domain" description="BPTI/Kunitz inhibitor" evidence="8">
    <location>
        <begin position="33"/>
        <end position="83"/>
    </location>
</feature>
<dbReference type="AlphaFoldDB" id="A0AAU9F9W5"/>
<keyword evidence="5" id="KW-0722">Serine protease inhibitor</keyword>
<dbReference type="GO" id="GO:0005615">
    <property type="term" value="C:extracellular space"/>
    <property type="evidence" value="ECO:0007669"/>
    <property type="project" value="TreeGrafter"/>
</dbReference>
<keyword evidence="10" id="KW-1185">Reference proteome</keyword>
<dbReference type="InterPro" id="IPR036880">
    <property type="entry name" value="Kunitz_BPTI_sf"/>
</dbReference>
<feature type="chain" id="PRO_5043964483" evidence="7">
    <location>
        <begin position="21"/>
        <end position="93"/>
    </location>
</feature>
<evidence type="ECO:0000313" key="10">
    <source>
        <dbReference type="Proteomes" id="UP001500889"/>
    </source>
</evidence>
<dbReference type="Proteomes" id="UP001500889">
    <property type="component" value="Chromosome O"/>
</dbReference>
<comment type="subcellular location">
    <subcellularLocation>
        <location evidence="1">Secreted</location>
    </subcellularLocation>
</comment>
<keyword evidence="4" id="KW-0646">Protease inhibitor</keyword>
<evidence type="ECO:0000256" key="1">
    <source>
        <dbReference type="ARBA" id="ARBA00004613"/>
    </source>
</evidence>
<evidence type="ECO:0000256" key="4">
    <source>
        <dbReference type="ARBA" id="ARBA00022690"/>
    </source>
</evidence>
<dbReference type="EMBL" id="AP029263">
    <property type="protein sequence ID" value="BFF92430.1"/>
    <property type="molecule type" value="Genomic_DNA"/>
</dbReference>